<evidence type="ECO:0000313" key="1">
    <source>
        <dbReference type="EMBL" id="EES20524.1"/>
    </source>
</evidence>
<protein>
    <submittedName>
        <fullName evidence="1">Uncharacterized protein</fullName>
    </submittedName>
</protein>
<proteinExistence type="predicted"/>
<feature type="non-terminal residue" evidence="1">
    <location>
        <position position="238"/>
    </location>
</feature>
<dbReference type="HOGENOM" id="CLU_1168469_0_0_1"/>
<name>C6JS49_SORBI</name>
<gene>
    <name evidence="1" type="primary">Sb0062s002010</name>
    <name evidence="1" type="ORF">SORBIDRAFT_0062s002010</name>
</gene>
<organism evidence="1">
    <name type="scientific">Sorghum bicolor</name>
    <name type="common">Sorghum</name>
    <name type="synonym">Sorghum vulgare</name>
    <dbReference type="NCBI Taxonomy" id="4558"/>
    <lineage>
        <taxon>Eukaryota</taxon>
        <taxon>Viridiplantae</taxon>
        <taxon>Streptophyta</taxon>
        <taxon>Embryophyta</taxon>
        <taxon>Tracheophyta</taxon>
        <taxon>Spermatophyta</taxon>
        <taxon>Magnoliopsida</taxon>
        <taxon>Liliopsida</taxon>
        <taxon>Poales</taxon>
        <taxon>Poaceae</taxon>
        <taxon>PACMAD clade</taxon>
        <taxon>Panicoideae</taxon>
        <taxon>Andropogonodae</taxon>
        <taxon>Andropogoneae</taxon>
        <taxon>Sorghinae</taxon>
        <taxon>Sorghum</taxon>
    </lineage>
</organism>
<dbReference type="PANTHER" id="PTHR36617:SF15">
    <property type="entry name" value="REVERSE TRANSCRIPTASE ZINC-BINDING DOMAIN-CONTAINING PROTEIN"/>
    <property type="match status" value="1"/>
</dbReference>
<dbReference type="PANTHER" id="PTHR36617">
    <property type="entry name" value="PROTEIN, PUTATIVE-RELATED"/>
    <property type="match status" value="1"/>
</dbReference>
<accession>C6JS49</accession>
<sequence>MKESFSDRELLDIAGTREFTWQYLPSKGKSGGILMGVDLENLELEDFSIHDFCIMMSVRDRRTNFRWRFITVYGPANHDLADAFLDELKAVCQESPLPVILGGWNIQRIGDQKKNKFELKEELQRIDKQAEVRDLGPQEWEHRYAVERELEQVYQFEESYWKQRGGKHWLLEEYKVYRGDRVRFWHDSWVGNMPLKTQFAALYEINENQHDLVCDIWDGEEWGLTFRRRLQGTWFEEW</sequence>
<dbReference type="InterPro" id="IPR036691">
    <property type="entry name" value="Endo/exonu/phosph_ase_sf"/>
</dbReference>
<dbReference type="SUPFAM" id="SSF56219">
    <property type="entry name" value="DNase I-like"/>
    <property type="match status" value="1"/>
</dbReference>
<dbReference type="EMBL" id="GL002656">
    <property type="protein sequence ID" value="EES20524.1"/>
    <property type="molecule type" value="Genomic_DNA"/>
</dbReference>
<reference evidence="1" key="1">
    <citation type="journal article" date="2009" name="Nature">
        <title>The Sorghum bicolor genome and the diversification of grasses.</title>
        <authorList>
            <person name="Paterson A.H."/>
            <person name="Bowers J.E."/>
            <person name="Bruggmann R."/>
            <person name="Dubchak I."/>
            <person name="Grimwood J."/>
            <person name="Gundlach H."/>
            <person name="Haberer G."/>
            <person name="Hellsten U."/>
            <person name="Mitros T."/>
            <person name="Poliakov A."/>
            <person name="Schmutz J."/>
            <person name="Spannagl M."/>
            <person name="Tang H."/>
            <person name="Wang X."/>
            <person name="Wicker T."/>
            <person name="Bharti A.K."/>
            <person name="Chapman J."/>
            <person name="Feltus F.A."/>
            <person name="Gowik U."/>
            <person name="Grigoriev I.V."/>
            <person name="Lyons E."/>
            <person name="Maher C.A."/>
            <person name="Martis M."/>
            <person name="Narechania A."/>
            <person name="Otillar R.P."/>
            <person name="Penning B.W."/>
            <person name="Salamov A.A."/>
            <person name="Wang Y."/>
            <person name="Zhang L."/>
            <person name="Carpita N.C."/>
            <person name="Freeling M."/>
            <person name="Gingle A.R."/>
            <person name="Hash C.T."/>
            <person name="Keller B."/>
            <person name="Klein P."/>
            <person name="Kresovich S."/>
            <person name="McCann M.C."/>
            <person name="Ming R."/>
            <person name="Peterson D.G."/>
            <person name="Mehboob-ur-Rahman"/>
            <person name="Ware D."/>
            <person name="Westhoff P."/>
            <person name="Mayer K.F."/>
            <person name="Messing J."/>
            <person name="Rokhsar D.S."/>
        </authorList>
    </citation>
    <scope>NUCLEOTIDE SEQUENCE [LARGE SCALE GENOMIC DNA]</scope>
</reference>
<dbReference type="AlphaFoldDB" id="C6JS49"/>